<dbReference type="EMBL" id="CP050139">
    <property type="protein sequence ID" value="QIP36659.1"/>
    <property type="molecule type" value="Genomic_DNA"/>
</dbReference>
<accession>A0A181CF47</accession>
<dbReference type="Proteomes" id="UP000502533">
    <property type="component" value="Chromosome"/>
</dbReference>
<evidence type="ECO:0000313" key="2">
    <source>
        <dbReference type="Proteomes" id="UP000502533"/>
    </source>
</evidence>
<dbReference type="InterPro" id="IPR036162">
    <property type="entry name" value="Resolvase-like_N_sf"/>
</dbReference>
<gene>
    <name evidence="1" type="ORF">GWK63_15445</name>
</gene>
<dbReference type="Gene3D" id="3.40.50.1390">
    <property type="entry name" value="Resolvase, N-terminal catalytic domain"/>
    <property type="match status" value="1"/>
</dbReference>
<keyword evidence="2" id="KW-1185">Reference proteome</keyword>
<dbReference type="KEGG" id="kre:GWK63_15445"/>
<dbReference type="GO" id="GO:0000150">
    <property type="term" value="F:DNA strand exchange activity"/>
    <property type="evidence" value="ECO:0007669"/>
    <property type="project" value="InterPro"/>
</dbReference>
<evidence type="ECO:0000313" key="1">
    <source>
        <dbReference type="EMBL" id="QIP36659.1"/>
    </source>
</evidence>
<organism evidence="1 2">
    <name type="scientific">Komagataeibacter rhaeticus</name>
    <dbReference type="NCBI Taxonomy" id="215221"/>
    <lineage>
        <taxon>Bacteria</taxon>
        <taxon>Pseudomonadati</taxon>
        <taxon>Pseudomonadota</taxon>
        <taxon>Alphaproteobacteria</taxon>
        <taxon>Acetobacterales</taxon>
        <taxon>Acetobacteraceae</taxon>
        <taxon>Komagataeibacter</taxon>
    </lineage>
</organism>
<proteinExistence type="predicted"/>
<sequence>MTRVALYAHHSSDNQSAASIEDQLRLRDEMAVREGWPVVQTYRC</sequence>
<dbReference type="AlphaFoldDB" id="A0A181CF47"/>
<dbReference type="GO" id="GO:0003677">
    <property type="term" value="F:DNA binding"/>
    <property type="evidence" value="ECO:0007669"/>
    <property type="project" value="InterPro"/>
</dbReference>
<reference evidence="1 2" key="1">
    <citation type="submission" date="2020-03" db="EMBL/GenBank/DDBJ databases">
        <title>Isolation of cellulose-producing strains, genome characterization and application of the synthesized cellulose films as an economical and sustainable material for piezoelectric sensor construction.</title>
        <authorList>
            <person name="Mangayil R.K."/>
        </authorList>
    </citation>
    <scope>NUCLEOTIDE SEQUENCE [LARGE SCALE GENOMIC DNA]</scope>
    <source>
        <strain evidence="1 2">ENS 9a1a</strain>
    </source>
</reference>
<protein>
    <submittedName>
        <fullName evidence="1">Resolvase</fullName>
    </submittedName>
</protein>
<name>A0A181CF47_9PROT</name>